<dbReference type="GO" id="GO:0009007">
    <property type="term" value="F:site-specific DNA-methyltransferase (adenine-specific) activity"/>
    <property type="evidence" value="ECO:0007669"/>
    <property type="project" value="UniProtKB-EC"/>
</dbReference>
<evidence type="ECO:0000256" key="3">
    <source>
        <dbReference type="ARBA" id="ARBA00022679"/>
    </source>
</evidence>
<dbReference type="Pfam" id="PF07669">
    <property type="entry name" value="Eco57I"/>
    <property type="match status" value="1"/>
</dbReference>
<gene>
    <name evidence="9" type="ORF">LS74_010210</name>
</gene>
<dbReference type="CDD" id="cd02440">
    <property type="entry name" value="AdoMet_MTases"/>
    <property type="match status" value="1"/>
</dbReference>
<dbReference type="InterPro" id="IPR002052">
    <property type="entry name" value="DNA_methylase_N6_adenine_CS"/>
</dbReference>
<keyword evidence="2 9" id="KW-0489">Methyltransferase</keyword>
<evidence type="ECO:0000256" key="5">
    <source>
        <dbReference type="ARBA" id="ARBA00022747"/>
    </source>
</evidence>
<dbReference type="InterPro" id="IPR011639">
    <property type="entry name" value="MethylTrfase_TaqI-like_dom"/>
</dbReference>
<dbReference type="InterPro" id="IPR050953">
    <property type="entry name" value="N4_N6_ade-DNA_methylase"/>
</dbReference>
<comment type="catalytic activity">
    <reaction evidence="7">
        <text>a 2'-deoxyadenosine in DNA + S-adenosyl-L-methionine = an N(6)-methyl-2'-deoxyadenosine in DNA + S-adenosyl-L-homocysteine + H(+)</text>
        <dbReference type="Rhea" id="RHEA:15197"/>
        <dbReference type="Rhea" id="RHEA-COMP:12418"/>
        <dbReference type="Rhea" id="RHEA-COMP:12419"/>
        <dbReference type="ChEBI" id="CHEBI:15378"/>
        <dbReference type="ChEBI" id="CHEBI:57856"/>
        <dbReference type="ChEBI" id="CHEBI:59789"/>
        <dbReference type="ChEBI" id="CHEBI:90615"/>
        <dbReference type="ChEBI" id="CHEBI:90616"/>
        <dbReference type="EC" id="2.1.1.72"/>
    </reaction>
</comment>
<dbReference type="PROSITE" id="PS00092">
    <property type="entry name" value="N6_MTASE"/>
    <property type="match status" value="1"/>
</dbReference>
<dbReference type="Gene3D" id="3.40.50.150">
    <property type="entry name" value="Vaccinia Virus protein VP39"/>
    <property type="match status" value="1"/>
</dbReference>
<protein>
    <recommendedName>
        <fullName evidence="1">site-specific DNA-methyltransferase (adenine-specific)</fullName>
        <ecNumber evidence="1">2.1.1.72</ecNumber>
    </recommendedName>
</protein>
<dbReference type="AlphaFoldDB" id="A0A4V6I166"/>
<evidence type="ECO:0000313" key="9">
    <source>
        <dbReference type="EMBL" id="TLD91112.1"/>
    </source>
</evidence>
<dbReference type="GO" id="GO:0009307">
    <property type="term" value="P:DNA restriction-modification system"/>
    <property type="evidence" value="ECO:0007669"/>
    <property type="project" value="UniProtKB-KW"/>
</dbReference>
<comment type="caution">
    <text evidence="9">The sequence shown here is derived from an EMBL/GenBank/DDBJ whole genome shotgun (WGS) entry which is preliminary data.</text>
</comment>
<dbReference type="PANTHER" id="PTHR33841:SF6">
    <property type="entry name" value="TYPE II METHYLTRANSFERASE M.HINDII"/>
    <property type="match status" value="1"/>
</dbReference>
<dbReference type="EMBL" id="JRPE02000024">
    <property type="protein sequence ID" value="TLD91112.1"/>
    <property type="molecule type" value="Genomic_DNA"/>
</dbReference>
<evidence type="ECO:0000259" key="8">
    <source>
        <dbReference type="Pfam" id="PF07669"/>
    </source>
</evidence>
<evidence type="ECO:0000256" key="6">
    <source>
        <dbReference type="ARBA" id="ARBA00023125"/>
    </source>
</evidence>
<dbReference type="EC" id="2.1.1.72" evidence="1"/>
<evidence type="ECO:0000313" key="10">
    <source>
        <dbReference type="Proteomes" id="UP000029921"/>
    </source>
</evidence>
<sequence length="381" mass="44157">MSKSLTTRSGYNRMLGQFFSPPSLVDKCISLIKNKNGRLLEPSCGNGAFADCMREDSVFIEIDSELIVDKRILNMDFFDYSLDEKFDTIIGNPPYVDNKHLNITHPTDIKVQANLYLYFIEKCFRHLKENGELIFIVPRDFIKLTSARIVNELLLKNGTITDFYDYGDTKLFKEACPNVCIFRYEKNNFSYLTNTFFGVRHLVINDGIVSFADNREVSPLGAIFDIKVGAVSGKDDMFVSQKGDEFVCSKTAKTNELKRMIYERYDKELEKHKDTLIQRKIKNFNSNNWWMWGRAVNFRENEARIYVNCKTRNKSPFFLHKCTKWDGSVLALFPKIEIDLSEATAKLNALDWDKMGFVTGGRYIFSQKSLKEALVNDKLFR</sequence>
<evidence type="ECO:0000256" key="2">
    <source>
        <dbReference type="ARBA" id="ARBA00022603"/>
    </source>
</evidence>
<dbReference type="Proteomes" id="UP000029921">
    <property type="component" value="Unassembled WGS sequence"/>
</dbReference>
<dbReference type="PRINTS" id="PR00507">
    <property type="entry name" value="N12N6MTFRASE"/>
</dbReference>
<reference evidence="9 10" key="1">
    <citation type="journal article" date="2014" name="Genome Announc.">
        <title>Draft genome sequences of eight enterohepatic helicobacter species isolated from both laboratory and wild rodents.</title>
        <authorList>
            <person name="Sheh A."/>
            <person name="Shen Z."/>
            <person name="Fox J.G."/>
        </authorList>
    </citation>
    <scope>NUCLEOTIDE SEQUENCE [LARGE SCALE GENOMIC DNA]</scope>
    <source>
        <strain evidence="9 10">MIT 96-1001</strain>
    </source>
</reference>
<dbReference type="GO" id="GO:0032259">
    <property type="term" value="P:methylation"/>
    <property type="evidence" value="ECO:0007669"/>
    <property type="project" value="UniProtKB-KW"/>
</dbReference>
<organism evidence="9 10">
    <name type="scientific">Helicobacter magdeburgensis</name>
    <dbReference type="NCBI Taxonomy" id="471858"/>
    <lineage>
        <taxon>Bacteria</taxon>
        <taxon>Pseudomonadati</taxon>
        <taxon>Campylobacterota</taxon>
        <taxon>Epsilonproteobacteria</taxon>
        <taxon>Campylobacterales</taxon>
        <taxon>Helicobacteraceae</taxon>
        <taxon>Helicobacter</taxon>
    </lineage>
</organism>
<evidence type="ECO:0000256" key="7">
    <source>
        <dbReference type="ARBA" id="ARBA00047942"/>
    </source>
</evidence>
<feature type="domain" description="Type II methyltransferase M.TaqI-like" evidence="8">
    <location>
        <begin position="69"/>
        <end position="172"/>
    </location>
</feature>
<dbReference type="PANTHER" id="PTHR33841">
    <property type="entry name" value="DNA METHYLTRANSFERASE YEEA-RELATED"/>
    <property type="match status" value="1"/>
</dbReference>
<dbReference type="SUPFAM" id="SSF53335">
    <property type="entry name" value="S-adenosyl-L-methionine-dependent methyltransferases"/>
    <property type="match status" value="1"/>
</dbReference>
<dbReference type="GO" id="GO:0003677">
    <property type="term" value="F:DNA binding"/>
    <property type="evidence" value="ECO:0007669"/>
    <property type="project" value="UniProtKB-KW"/>
</dbReference>
<dbReference type="InterPro" id="IPR029063">
    <property type="entry name" value="SAM-dependent_MTases_sf"/>
</dbReference>
<keyword evidence="6" id="KW-0238">DNA-binding</keyword>
<evidence type="ECO:0000256" key="1">
    <source>
        <dbReference type="ARBA" id="ARBA00011900"/>
    </source>
</evidence>
<evidence type="ECO:0000256" key="4">
    <source>
        <dbReference type="ARBA" id="ARBA00022691"/>
    </source>
</evidence>
<keyword evidence="3" id="KW-0808">Transferase</keyword>
<keyword evidence="5" id="KW-0680">Restriction system</keyword>
<proteinExistence type="predicted"/>
<accession>A0A4V6I166</accession>
<keyword evidence="10" id="KW-1185">Reference proteome</keyword>
<keyword evidence="4" id="KW-0949">S-adenosyl-L-methionine</keyword>
<name>A0A4V6I166_9HELI</name>